<dbReference type="AlphaFoldDB" id="Z9JWZ4"/>
<organism evidence="5 6">
    <name type="scientific">Brachybacterium phenoliresistens</name>
    <dbReference type="NCBI Taxonomy" id="396014"/>
    <lineage>
        <taxon>Bacteria</taxon>
        <taxon>Bacillati</taxon>
        <taxon>Actinomycetota</taxon>
        <taxon>Actinomycetes</taxon>
        <taxon>Micrococcales</taxon>
        <taxon>Dermabacteraceae</taxon>
        <taxon>Brachybacterium</taxon>
    </lineage>
</organism>
<dbReference type="Proteomes" id="UP000023067">
    <property type="component" value="Unassembled WGS sequence"/>
</dbReference>
<evidence type="ECO:0000313" key="5">
    <source>
        <dbReference type="EMBL" id="EWS82895.1"/>
    </source>
</evidence>
<dbReference type="InterPro" id="IPR022742">
    <property type="entry name" value="Hydrolase_4"/>
</dbReference>
<dbReference type="InterPro" id="IPR050228">
    <property type="entry name" value="Carboxylesterase_BioH"/>
</dbReference>
<evidence type="ECO:0000256" key="1">
    <source>
        <dbReference type="PIRSR" id="PIRSR017388-1"/>
    </source>
</evidence>
<dbReference type="Pfam" id="PF12146">
    <property type="entry name" value="Hydrolase_4"/>
    <property type="match status" value="1"/>
</dbReference>
<feature type="domain" description="Serine aminopeptidase S33" evidence="4">
    <location>
        <begin position="17"/>
        <end position="222"/>
    </location>
</feature>
<dbReference type="PIRSF" id="PIRSF017388">
    <property type="entry name" value="Esterase_lipase"/>
    <property type="match status" value="1"/>
</dbReference>
<dbReference type="EMBL" id="JDYK01000002">
    <property type="protein sequence ID" value="EWS82895.1"/>
    <property type="molecule type" value="Genomic_DNA"/>
</dbReference>
<sequence length="251" mass="27735">MAFSELSRPWRMRGDYNPRGGLLLCHGFTGAPQSMRPWAEHHAAAGWEVSLPLLPGHATTWQEMTRTTRHDWYGEVRQAALELLERHERIAVAGMSMGGTLSLALAQDPMIAPRLRALALVNPAATVPRAAVLAPVLWPLVRSLPAIASDIAAPGQIEEAYERTPLRSVAQLRALTAQVRRALHRVRTPLLLATSPQDHVVDPRDSDLIAARVGGAVERLRLPDSHHVATLDHDAPRFFEASLRFLEETPR</sequence>
<gene>
    <name evidence="5" type="ORF">BF93_07705</name>
</gene>
<dbReference type="HOGENOM" id="CLU_076594_0_0_11"/>
<feature type="active site" description="Charge relay system" evidence="1">
    <location>
        <position position="198"/>
    </location>
</feature>
<dbReference type="InterPro" id="IPR029058">
    <property type="entry name" value="AB_hydrolase_fold"/>
</dbReference>
<accession>Z9JWZ4</accession>
<dbReference type="GO" id="GO:0052689">
    <property type="term" value="F:carboxylic ester hydrolase activity"/>
    <property type="evidence" value="ECO:0007669"/>
    <property type="project" value="InterPro"/>
</dbReference>
<keyword evidence="6" id="KW-1185">Reference proteome</keyword>
<dbReference type="PATRIC" id="fig|396014.3.peg.536"/>
<feature type="site" description="Important for substrate specificity" evidence="3">
    <location>
        <position position="147"/>
    </location>
</feature>
<evidence type="ECO:0000259" key="4">
    <source>
        <dbReference type="Pfam" id="PF12146"/>
    </source>
</evidence>
<feature type="active site" description="Nucleophile" evidence="1">
    <location>
        <position position="96"/>
    </location>
</feature>
<dbReference type="Gene3D" id="3.40.50.1820">
    <property type="entry name" value="alpha/beta hydrolase"/>
    <property type="match status" value="1"/>
</dbReference>
<proteinExistence type="predicted"/>
<dbReference type="PANTHER" id="PTHR43194">
    <property type="entry name" value="HYDROLASE ALPHA/BETA FOLD FAMILY"/>
    <property type="match status" value="1"/>
</dbReference>
<dbReference type="InterPro" id="IPR012354">
    <property type="entry name" value="Esterase_lipase"/>
</dbReference>
<dbReference type="SUPFAM" id="SSF53474">
    <property type="entry name" value="alpha/beta-Hydrolases"/>
    <property type="match status" value="1"/>
</dbReference>
<dbReference type="PANTHER" id="PTHR43194:SF5">
    <property type="entry name" value="PIMELOYL-[ACYL-CARRIER PROTEIN] METHYL ESTER ESTERASE"/>
    <property type="match status" value="1"/>
</dbReference>
<reference evidence="5 6" key="1">
    <citation type="submission" date="2014-02" db="EMBL/GenBank/DDBJ databases">
        <title>Genome sequence of Brachybacterium phenoliresistens strain W13A50.</title>
        <authorList>
            <person name="Wang X."/>
        </authorList>
    </citation>
    <scope>NUCLEOTIDE SEQUENCE [LARGE SCALE GENOMIC DNA]</scope>
    <source>
        <strain evidence="5 6">W13A50</strain>
    </source>
</reference>
<feature type="binding site" evidence="2">
    <location>
        <position position="28"/>
    </location>
    <ligand>
        <name>substrate</name>
    </ligand>
</feature>
<feature type="binding site" evidence="2">
    <location>
        <position position="97"/>
    </location>
    <ligand>
        <name>substrate</name>
    </ligand>
</feature>
<name>Z9JWZ4_9MICO</name>
<evidence type="ECO:0000256" key="2">
    <source>
        <dbReference type="PIRSR" id="PIRSR017388-2"/>
    </source>
</evidence>
<dbReference type="STRING" id="396014.BF93_07705"/>
<comment type="caution">
    <text evidence="5">The sequence shown here is derived from an EMBL/GenBank/DDBJ whole genome shotgun (WGS) entry which is preliminary data.</text>
</comment>
<dbReference type="OrthoDB" id="9786110at2"/>
<feature type="active site" description="Charge relay system" evidence="1">
    <location>
        <position position="227"/>
    </location>
</feature>
<protein>
    <submittedName>
        <fullName evidence="5">Esterase</fullName>
    </submittedName>
</protein>
<evidence type="ECO:0000256" key="3">
    <source>
        <dbReference type="PIRSR" id="PIRSR017388-3"/>
    </source>
</evidence>
<dbReference type="ESTHER" id="9mico-z9jwz4">
    <property type="family name" value="CarbLipBact_2"/>
</dbReference>
<evidence type="ECO:0000313" key="6">
    <source>
        <dbReference type="Proteomes" id="UP000023067"/>
    </source>
</evidence>
<dbReference type="RefSeq" id="WP_051486429.1">
    <property type="nucleotide sequence ID" value="NZ_BAAAOW010000001.1"/>
</dbReference>
<dbReference type="eggNOG" id="COG1647">
    <property type="taxonomic scope" value="Bacteria"/>
</dbReference>